<evidence type="ECO:0000313" key="5">
    <source>
        <dbReference type="EMBL" id="QJX80689.1"/>
    </source>
</evidence>
<evidence type="ECO:0000256" key="2">
    <source>
        <dbReference type="ARBA" id="ARBA00022840"/>
    </source>
</evidence>
<sequence length="100" mass="11825">MYAIKKCSKRDGRVVRFDRNRIQNAISKAFIESNEGNVDIAKKVTESVIERIVRSHIETVPNVEQIQDLVEYTLMDLSFTQTAKCYILYREKRNRDREQD</sequence>
<evidence type="ECO:0000256" key="1">
    <source>
        <dbReference type="ARBA" id="ARBA00022741"/>
    </source>
</evidence>
<accession>A0A6M6E6E3</accession>
<dbReference type="PANTHER" id="PTHR21075:SF0">
    <property type="entry name" value="ANAEROBIC RIBONUCLEOSIDE-TRIPHOSPHATE REDUCTASE"/>
    <property type="match status" value="1"/>
</dbReference>
<keyword evidence="2 3" id="KW-0067">ATP-binding</keyword>
<evidence type="ECO:0000259" key="4">
    <source>
        <dbReference type="PROSITE" id="PS51161"/>
    </source>
</evidence>
<dbReference type="GO" id="GO:0031250">
    <property type="term" value="C:anaerobic ribonucleoside-triphosphate reductase complex"/>
    <property type="evidence" value="ECO:0007669"/>
    <property type="project" value="TreeGrafter"/>
</dbReference>
<keyword evidence="1 3" id="KW-0547">Nucleotide-binding</keyword>
<protein>
    <recommendedName>
        <fullName evidence="4">ATP-cone domain-containing protein</fullName>
    </recommendedName>
</protein>
<geneLocation type="plasmid" evidence="6">
    <name>pfdu301a</name>
</geneLocation>
<dbReference type="Pfam" id="PF03477">
    <property type="entry name" value="ATP-cone"/>
    <property type="match status" value="1"/>
</dbReference>
<dbReference type="InterPro" id="IPR005144">
    <property type="entry name" value="ATP-cone_dom"/>
</dbReference>
<dbReference type="GO" id="GO:0004748">
    <property type="term" value="F:ribonucleoside-diphosphate reductase activity, thioredoxin disulfide as acceptor"/>
    <property type="evidence" value="ECO:0007669"/>
    <property type="project" value="TreeGrafter"/>
</dbReference>
<dbReference type="PANTHER" id="PTHR21075">
    <property type="entry name" value="ANAEROBIC RIBONUCLEOSIDE-TRIPHOSPHATE REDUCTASE"/>
    <property type="match status" value="1"/>
</dbReference>
<proteinExistence type="predicted"/>
<evidence type="ECO:0000313" key="6">
    <source>
        <dbReference type="Proteomes" id="UP000501076"/>
    </source>
</evidence>
<evidence type="ECO:0000256" key="3">
    <source>
        <dbReference type="PROSITE-ProRule" id="PRU00492"/>
    </source>
</evidence>
<keyword evidence="5" id="KW-0614">Plasmid</keyword>
<name>A0A6M6E6E3_PRIMG</name>
<dbReference type="GO" id="GO:0005524">
    <property type="term" value="F:ATP binding"/>
    <property type="evidence" value="ECO:0007669"/>
    <property type="project" value="UniProtKB-UniRule"/>
</dbReference>
<dbReference type="AlphaFoldDB" id="A0A6M6E6E3"/>
<dbReference type="GO" id="GO:0008998">
    <property type="term" value="F:ribonucleoside-triphosphate reductase (thioredoxin) activity"/>
    <property type="evidence" value="ECO:0007669"/>
    <property type="project" value="TreeGrafter"/>
</dbReference>
<dbReference type="GO" id="GO:0009265">
    <property type="term" value="P:2'-deoxyribonucleotide biosynthetic process"/>
    <property type="evidence" value="ECO:0007669"/>
    <property type="project" value="TreeGrafter"/>
</dbReference>
<dbReference type="RefSeq" id="WP_171778685.1">
    <property type="nucleotide sequence ID" value="NZ_CP045273.1"/>
</dbReference>
<gene>
    <name evidence="5" type="ORF">FDZ14_31870</name>
</gene>
<dbReference type="EMBL" id="CP045273">
    <property type="protein sequence ID" value="QJX80689.1"/>
    <property type="molecule type" value="Genomic_DNA"/>
</dbReference>
<dbReference type="Proteomes" id="UP000501076">
    <property type="component" value="Plasmid pFDU301A"/>
</dbReference>
<dbReference type="PROSITE" id="PS51161">
    <property type="entry name" value="ATP_CONE"/>
    <property type="match status" value="1"/>
</dbReference>
<organism evidence="5 6">
    <name type="scientific">Priestia megaterium</name>
    <name type="common">Bacillus megaterium</name>
    <dbReference type="NCBI Taxonomy" id="1404"/>
    <lineage>
        <taxon>Bacteria</taxon>
        <taxon>Bacillati</taxon>
        <taxon>Bacillota</taxon>
        <taxon>Bacilli</taxon>
        <taxon>Bacillales</taxon>
        <taxon>Bacillaceae</taxon>
        <taxon>Priestia</taxon>
    </lineage>
</organism>
<reference evidence="5 6" key="1">
    <citation type="submission" date="2019-10" db="EMBL/GenBank/DDBJ databases">
        <title>Complete genome sequences for adaption low water activity.</title>
        <authorList>
            <person name="Zhao L."/>
            <person name="Zhong J."/>
        </authorList>
    </citation>
    <scope>NUCLEOTIDE SEQUENCE [LARGE SCALE GENOMIC DNA]</scope>
    <source>
        <strain evidence="5 6">FDU301</strain>
        <plasmid evidence="6">pfdu301a</plasmid>
    </source>
</reference>
<feature type="domain" description="ATP-cone" evidence="4">
    <location>
        <begin position="5"/>
        <end position="97"/>
    </location>
</feature>